<feature type="transmembrane region" description="Helical" evidence="1">
    <location>
        <begin position="70"/>
        <end position="100"/>
    </location>
</feature>
<dbReference type="InterPro" id="IPR008407">
    <property type="entry name" value="Brnchd-chn_aa_trnsp_AzlD"/>
</dbReference>
<organism evidence="2 3">
    <name type="scientific">Sulfuritalea hydrogenivorans sk43H</name>
    <dbReference type="NCBI Taxonomy" id="1223802"/>
    <lineage>
        <taxon>Bacteria</taxon>
        <taxon>Pseudomonadati</taxon>
        <taxon>Pseudomonadota</taxon>
        <taxon>Betaproteobacteria</taxon>
        <taxon>Nitrosomonadales</taxon>
        <taxon>Sterolibacteriaceae</taxon>
        <taxon>Sulfuritalea</taxon>
    </lineage>
</organism>
<dbReference type="AlphaFoldDB" id="W0SGD4"/>
<dbReference type="EMBL" id="AP012547">
    <property type="protein sequence ID" value="BAO30002.1"/>
    <property type="molecule type" value="Genomic_DNA"/>
</dbReference>
<dbReference type="KEGG" id="shd:SUTH_02212"/>
<evidence type="ECO:0000313" key="3">
    <source>
        <dbReference type="Proteomes" id="UP000031637"/>
    </source>
</evidence>
<sequence>MNLWGLMLLSGVVTFCIRYSFIAAEGHYQPPSWFRRLLPFVPIAALTALVAPELLLVQGEVIPGGGNPRLWAGLVAIFVAALWRNTLLTIGAGFLALFVIQHL</sequence>
<protein>
    <recommendedName>
        <fullName evidence="4">Branched-chain amino acid transport</fullName>
    </recommendedName>
</protein>
<dbReference type="STRING" id="1223802.SUTH_02212"/>
<keyword evidence="1" id="KW-0472">Membrane</keyword>
<gene>
    <name evidence="2" type="ORF">SUTH_02212</name>
</gene>
<keyword evidence="3" id="KW-1185">Reference proteome</keyword>
<dbReference type="Proteomes" id="UP000031637">
    <property type="component" value="Chromosome"/>
</dbReference>
<reference evidence="2 3" key="1">
    <citation type="journal article" date="2014" name="Syst. Appl. Microbiol.">
        <title>Complete genomes of freshwater sulfur oxidizers Sulfuricella denitrificans skB26 and Sulfuritalea hydrogenivorans sk43H: genetic insights into the sulfur oxidation pathway of betaproteobacteria.</title>
        <authorList>
            <person name="Watanabe T."/>
            <person name="Kojima H."/>
            <person name="Fukui M."/>
        </authorList>
    </citation>
    <scope>NUCLEOTIDE SEQUENCE [LARGE SCALE GENOMIC DNA]</scope>
    <source>
        <strain evidence="2">DSM22779</strain>
    </source>
</reference>
<evidence type="ECO:0000256" key="1">
    <source>
        <dbReference type="SAM" id="Phobius"/>
    </source>
</evidence>
<feature type="transmembrane region" description="Helical" evidence="1">
    <location>
        <begin position="37"/>
        <end position="58"/>
    </location>
</feature>
<dbReference type="OrthoDB" id="515103at2"/>
<dbReference type="HOGENOM" id="CLU_157896_1_1_4"/>
<proteinExistence type="predicted"/>
<feature type="transmembrane region" description="Helical" evidence="1">
    <location>
        <begin position="6"/>
        <end position="25"/>
    </location>
</feature>
<evidence type="ECO:0008006" key="4">
    <source>
        <dbReference type="Google" id="ProtNLM"/>
    </source>
</evidence>
<keyword evidence="1" id="KW-0812">Transmembrane</keyword>
<evidence type="ECO:0000313" key="2">
    <source>
        <dbReference type="EMBL" id="BAO30002.1"/>
    </source>
</evidence>
<dbReference type="Pfam" id="PF05437">
    <property type="entry name" value="AzlD"/>
    <property type="match status" value="1"/>
</dbReference>
<name>W0SGD4_9PROT</name>
<dbReference type="RefSeq" id="WP_041099247.1">
    <property type="nucleotide sequence ID" value="NZ_AP012547.1"/>
</dbReference>
<keyword evidence="1" id="KW-1133">Transmembrane helix</keyword>
<accession>W0SGD4</accession>